<dbReference type="GO" id="GO:0016740">
    <property type="term" value="F:transferase activity"/>
    <property type="evidence" value="ECO:0007669"/>
    <property type="project" value="UniProtKB-KW"/>
</dbReference>
<dbReference type="Gene3D" id="3.40.50.2000">
    <property type="entry name" value="Glycogen Phosphorylase B"/>
    <property type="match status" value="1"/>
</dbReference>
<dbReference type="OrthoDB" id="9816564at2"/>
<dbReference type="CDD" id="cd04950">
    <property type="entry name" value="GT4_TuaH-like"/>
    <property type="match status" value="1"/>
</dbReference>
<dbReference type="Pfam" id="PF13692">
    <property type="entry name" value="Glyco_trans_1_4"/>
    <property type="match status" value="1"/>
</dbReference>
<gene>
    <name evidence="1" type="ORF">AHMF7605_13395</name>
</gene>
<evidence type="ECO:0000313" key="2">
    <source>
        <dbReference type="Proteomes" id="UP000240357"/>
    </source>
</evidence>
<dbReference type="AlphaFoldDB" id="A0A2T2YG15"/>
<sequence length="416" mass="47427">MLKFDQNSSLNPEAKNIIATAKPAALNDANALSPTADVNQLENFIQNMPDIVCLSHLRWDFVYQRPQHLLSRFAKHGRLFFFEEPQFYHGAQPHLDISRREDNVHIVVAHLPHGLTPQESDAIQINLVNEFIQEQQIKQFIAWYYTPMALEVYGHLEPALTVYDCMDELSAFKGASPRLRELEADLFKKADLVFTGGHSIYESKRTQHPEVYAFPSSIDKAHFAQARTEIVEPEDQKNIPHPRFGFYGVVDERFDIELLREVAAMRPDWHWVIIGPVVKIDPATLPQAENIHYLGGKSYKELPTYLSSWDVATMPFAINESTKYISPTKTPEYLAGGKPVVSTPIRDVIRPYGDQGLVHIAATPPEFVEALEKALLQRNDSEWLAQTDAFLANISWDHTWQNMVNLIQIAITEKSK</sequence>
<dbReference type="SUPFAM" id="SSF53756">
    <property type="entry name" value="UDP-Glycosyltransferase/glycogen phosphorylase"/>
    <property type="match status" value="1"/>
</dbReference>
<comment type="caution">
    <text evidence="1">The sequence shown here is derived from an EMBL/GenBank/DDBJ whole genome shotgun (WGS) entry which is preliminary data.</text>
</comment>
<proteinExistence type="predicted"/>
<keyword evidence="2" id="KW-1185">Reference proteome</keyword>
<keyword evidence="1" id="KW-0808">Transferase</keyword>
<dbReference type="EMBL" id="PYFT01000001">
    <property type="protein sequence ID" value="PSR54433.1"/>
    <property type="molecule type" value="Genomic_DNA"/>
</dbReference>
<dbReference type="PANTHER" id="PTHR12526:SF630">
    <property type="entry name" value="GLYCOSYLTRANSFERASE"/>
    <property type="match status" value="1"/>
</dbReference>
<dbReference type="PANTHER" id="PTHR12526">
    <property type="entry name" value="GLYCOSYLTRANSFERASE"/>
    <property type="match status" value="1"/>
</dbReference>
<evidence type="ECO:0000313" key="1">
    <source>
        <dbReference type="EMBL" id="PSR54433.1"/>
    </source>
</evidence>
<dbReference type="Proteomes" id="UP000240357">
    <property type="component" value="Unassembled WGS sequence"/>
</dbReference>
<reference evidence="1 2" key="1">
    <citation type="submission" date="2018-03" db="EMBL/GenBank/DDBJ databases">
        <title>Adhaeribacter sp. HMF7605 Genome sequencing and assembly.</title>
        <authorList>
            <person name="Kang H."/>
            <person name="Kang J."/>
            <person name="Cha I."/>
            <person name="Kim H."/>
            <person name="Joh K."/>
        </authorList>
    </citation>
    <scope>NUCLEOTIDE SEQUENCE [LARGE SCALE GENOMIC DNA]</scope>
    <source>
        <strain evidence="1 2">HMF7605</strain>
    </source>
</reference>
<dbReference type="RefSeq" id="WP_106930115.1">
    <property type="nucleotide sequence ID" value="NZ_PYFT01000001.1"/>
</dbReference>
<protein>
    <submittedName>
        <fullName evidence="1">Glycosyl transferase</fullName>
    </submittedName>
</protein>
<organism evidence="1 2">
    <name type="scientific">Adhaeribacter arboris</name>
    <dbReference type="NCBI Taxonomy" id="2072846"/>
    <lineage>
        <taxon>Bacteria</taxon>
        <taxon>Pseudomonadati</taxon>
        <taxon>Bacteroidota</taxon>
        <taxon>Cytophagia</taxon>
        <taxon>Cytophagales</taxon>
        <taxon>Hymenobacteraceae</taxon>
        <taxon>Adhaeribacter</taxon>
    </lineage>
</organism>
<accession>A0A2T2YG15</accession>
<name>A0A2T2YG15_9BACT</name>